<organism evidence="3 4">
    <name type="scientific">Caballeronia glathei</name>
    <dbReference type="NCBI Taxonomy" id="60547"/>
    <lineage>
        <taxon>Bacteria</taxon>
        <taxon>Pseudomonadati</taxon>
        <taxon>Pseudomonadota</taxon>
        <taxon>Betaproteobacteria</taxon>
        <taxon>Burkholderiales</taxon>
        <taxon>Burkholderiaceae</taxon>
        <taxon>Caballeronia</taxon>
    </lineage>
</organism>
<evidence type="ECO:0000256" key="1">
    <source>
        <dbReference type="ARBA" id="ARBA00023002"/>
    </source>
</evidence>
<dbReference type="RefSeq" id="WP_081868039.1">
    <property type="nucleotide sequence ID" value="NZ_CADFFX010000017.1"/>
</dbReference>
<dbReference type="Proteomes" id="UP000027466">
    <property type="component" value="Unassembled WGS sequence"/>
</dbReference>
<reference evidence="3 4" key="1">
    <citation type="submission" date="2014-03" db="EMBL/GenBank/DDBJ databases">
        <title>Draft Genome Sequences of Four Burkholderia Strains.</title>
        <authorList>
            <person name="Liu X.Y."/>
            <person name="Li C.X."/>
            <person name="Xu J.H."/>
        </authorList>
    </citation>
    <scope>NUCLEOTIDE SEQUENCE [LARGE SCALE GENOMIC DNA]</scope>
    <source>
        <strain evidence="3 4">DSM 50014</strain>
    </source>
</reference>
<dbReference type="InterPro" id="IPR050268">
    <property type="entry name" value="NADH-dep_flavin_reductase"/>
</dbReference>
<evidence type="ECO:0000313" key="4">
    <source>
        <dbReference type="Proteomes" id="UP000027466"/>
    </source>
</evidence>
<dbReference type="InterPro" id="IPR002563">
    <property type="entry name" value="Flavin_Rdtase-like_dom"/>
</dbReference>
<dbReference type="AlphaFoldDB" id="A0A069PS84"/>
<keyword evidence="1" id="KW-0560">Oxidoreductase</keyword>
<gene>
    <name evidence="3" type="ORF">BG61_06145</name>
</gene>
<proteinExistence type="predicted"/>
<dbReference type="GO" id="GO:0042602">
    <property type="term" value="F:riboflavin reductase (NADPH) activity"/>
    <property type="evidence" value="ECO:0007669"/>
    <property type="project" value="TreeGrafter"/>
</dbReference>
<dbReference type="STRING" id="60547.GCA_000751215_05930"/>
<sequence length="194" mass="20288">MLQPQARKPVRDPETFIGEFASHGPELQPGCVTPQEFREALSRAVTPVTVIATSGPSGTAGVTCSAVCSVSDTPPTVLVCVNRKSFANGIIKANGVLTVNWLSAAQSSVSQLFAGVGAVPMEERFAPGQWAALATGAPSCKDALVSLDCQVVSAMEVGTHSIFLARVVATVQAEDGYPLVYCQRMYATTQPTES</sequence>
<dbReference type="PANTHER" id="PTHR30466">
    <property type="entry name" value="FLAVIN REDUCTASE"/>
    <property type="match status" value="1"/>
</dbReference>
<dbReference type="PANTHER" id="PTHR30466:SF1">
    <property type="entry name" value="FMN REDUCTASE (NADH) RUTF"/>
    <property type="match status" value="1"/>
</dbReference>
<evidence type="ECO:0000313" key="3">
    <source>
        <dbReference type="EMBL" id="KDR42729.1"/>
    </source>
</evidence>
<evidence type="ECO:0000259" key="2">
    <source>
        <dbReference type="SMART" id="SM00903"/>
    </source>
</evidence>
<dbReference type="GO" id="GO:0010181">
    <property type="term" value="F:FMN binding"/>
    <property type="evidence" value="ECO:0007669"/>
    <property type="project" value="InterPro"/>
</dbReference>
<accession>A0A069PS84</accession>
<dbReference type="InterPro" id="IPR012349">
    <property type="entry name" value="Split_barrel_FMN-bd"/>
</dbReference>
<comment type="caution">
    <text evidence="3">The sequence shown here is derived from an EMBL/GenBank/DDBJ whole genome shotgun (WGS) entry which is preliminary data.</text>
</comment>
<dbReference type="SUPFAM" id="SSF50475">
    <property type="entry name" value="FMN-binding split barrel"/>
    <property type="match status" value="1"/>
</dbReference>
<dbReference type="SMART" id="SM00903">
    <property type="entry name" value="Flavin_Reduct"/>
    <property type="match status" value="1"/>
</dbReference>
<keyword evidence="4" id="KW-1185">Reference proteome</keyword>
<feature type="domain" description="Flavin reductase like" evidence="2">
    <location>
        <begin position="41"/>
        <end position="188"/>
    </location>
</feature>
<dbReference type="Pfam" id="PF01613">
    <property type="entry name" value="Flavin_Reduct"/>
    <property type="match status" value="1"/>
</dbReference>
<dbReference type="Gene3D" id="2.30.110.10">
    <property type="entry name" value="Electron Transport, Fmn-binding Protein, Chain A"/>
    <property type="match status" value="1"/>
</dbReference>
<name>A0A069PS84_9BURK</name>
<protein>
    <submittedName>
        <fullName evidence="3">NAD(FAD)-dependent dehydrogenase</fullName>
    </submittedName>
</protein>
<dbReference type="GO" id="GO:0006208">
    <property type="term" value="P:pyrimidine nucleobase catabolic process"/>
    <property type="evidence" value="ECO:0007669"/>
    <property type="project" value="TreeGrafter"/>
</dbReference>
<dbReference type="EMBL" id="JFHC01000013">
    <property type="protein sequence ID" value="KDR42729.1"/>
    <property type="molecule type" value="Genomic_DNA"/>
</dbReference>